<keyword evidence="1" id="KW-1133">Transmembrane helix</keyword>
<accession>A0A8S5U9D1</accession>
<protein>
    <recommendedName>
        <fullName evidence="3">DUF998 domain-containing protein</fullName>
    </recommendedName>
</protein>
<organism evidence="2">
    <name type="scientific">Siphoviridae sp. ct7aK2</name>
    <dbReference type="NCBI Taxonomy" id="2825351"/>
    <lineage>
        <taxon>Viruses</taxon>
        <taxon>Duplodnaviria</taxon>
        <taxon>Heunggongvirae</taxon>
        <taxon>Uroviricota</taxon>
        <taxon>Caudoviricetes</taxon>
    </lineage>
</organism>
<feature type="transmembrane region" description="Helical" evidence="1">
    <location>
        <begin position="70"/>
        <end position="90"/>
    </location>
</feature>
<evidence type="ECO:0008006" key="3">
    <source>
        <dbReference type="Google" id="ProtNLM"/>
    </source>
</evidence>
<feature type="transmembrane region" description="Helical" evidence="1">
    <location>
        <begin position="43"/>
        <end position="63"/>
    </location>
</feature>
<reference evidence="2" key="1">
    <citation type="journal article" date="2021" name="Proc. Natl. Acad. Sci. U.S.A.">
        <title>A Catalog of Tens of Thousands of Viruses from Human Metagenomes Reveals Hidden Associations with Chronic Diseases.</title>
        <authorList>
            <person name="Tisza M.J."/>
            <person name="Buck C.B."/>
        </authorList>
    </citation>
    <scope>NUCLEOTIDE SEQUENCE</scope>
    <source>
        <strain evidence="2">Ct7aK2</strain>
    </source>
</reference>
<keyword evidence="1" id="KW-0472">Membrane</keyword>
<name>A0A8S5U9D1_9CAUD</name>
<dbReference type="EMBL" id="BK016044">
    <property type="protein sequence ID" value="DAF91060.1"/>
    <property type="molecule type" value="Genomic_DNA"/>
</dbReference>
<evidence type="ECO:0000256" key="1">
    <source>
        <dbReference type="SAM" id="Phobius"/>
    </source>
</evidence>
<feature type="transmembrane region" description="Helical" evidence="1">
    <location>
        <begin position="102"/>
        <end position="135"/>
    </location>
</feature>
<keyword evidence="1" id="KW-0812">Transmembrane</keyword>
<proteinExistence type="predicted"/>
<sequence length="174" mass="19614">MMTLIIISLVIFLAYLTGTYKYFGIPYSISDTYYKLENRKKGAGWLFSAMCVSVGGLLLPALLELTPESYQFTAFLACAGLIFVGAAPQFKLPLTGSVHYGSAAVCVIFSQIWVGLTCWWVLLPVWISFIGYILYGMFRYSDFFRGRIYFIESKPMFWAEIAALGATYVTIFIK</sequence>
<evidence type="ECO:0000313" key="2">
    <source>
        <dbReference type="EMBL" id="DAF91060.1"/>
    </source>
</evidence>
<feature type="transmembrane region" description="Helical" evidence="1">
    <location>
        <begin position="156"/>
        <end position="173"/>
    </location>
</feature>